<sequence>MIDPHCHSSSIMVERPAAVAFELMSDGLKQGQWAWGSLNRIEVEPGLFCGTSTFSGKQTFVRLNVDRARFQVDYEVGAAKEAMQFRNMSRVIPGELLRMGPDKCVVTLLTWRLETQTDAEWIQFGTIHEAEMFLIKGILERA</sequence>
<dbReference type="eggNOG" id="ENOG5032ZVV">
    <property type="taxonomic scope" value="Bacteria"/>
</dbReference>
<dbReference type="PATRIC" id="fig|1028800.3.peg.3935"/>
<reference evidence="2" key="1">
    <citation type="journal article" date="2014" name="BMC Genomics">
        <title>Genome sequencing of two Neorhizobium galegae strains reveals a noeT gene responsible for the unusual acetylation of the nodulation factors.</title>
        <authorList>
            <person name="Osterman J."/>
            <person name="Marsh J."/>
            <person name="Laine P.K."/>
            <person name="Zeng Z."/>
            <person name="Alatalo E."/>
            <person name="Sullivan J.T."/>
            <person name="Young J.P."/>
            <person name="Thomas-Oates J."/>
            <person name="Paulin L."/>
            <person name="Lindstrom K."/>
        </authorList>
    </citation>
    <scope>NUCLEOTIDE SEQUENCE [LARGE SCALE GENOMIC DNA]</scope>
    <source>
        <strain evidence="2">HAMBI 540</strain>
    </source>
</reference>
<keyword evidence="2" id="KW-1185">Reference proteome</keyword>
<evidence type="ECO:0000313" key="1">
    <source>
        <dbReference type="EMBL" id="CDN50029.1"/>
    </source>
</evidence>
<evidence type="ECO:0000313" key="2">
    <source>
        <dbReference type="Proteomes" id="UP000028181"/>
    </source>
</evidence>
<dbReference type="KEGG" id="ngg:RG540_CH38730"/>
<dbReference type="InterPro" id="IPR023393">
    <property type="entry name" value="START-like_dom_sf"/>
</dbReference>
<dbReference type="OrthoDB" id="7857895at2"/>
<name>A0A068SVZ1_NEOGA</name>
<dbReference type="AlphaFoldDB" id="A0A068SVZ1"/>
<proteinExistence type="predicted"/>
<dbReference type="HOGENOM" id="CLU_1813764_0_0_5"/>
<organism evidence="1 2">
    <name type="scientific">Neorhizobium galegae bv. orientalis str. HAMBI 540</name>
    <dbReference type="NCBI Taxonomy" id="1028800"/>
    <lineage>
        <taxon>Bacteria</taxon>
        <taxon>Pseudomonadati</taxon>
        <taxon>Pseudomonadota</taxon>
        <taxon>Alphaproteobacteria</taxon>
        <taxon>Hyphomicrobiales</taxon>
        <taxon>Rhizobiaceae</taxon>
        <taxon>Rhizobium/Agrobacterium group</taxon>
        <taxon>Neorhizobium</taxon>
    </lineage>
</organism>
<dbReference type="EMBL" id="HG938353">
    <property type="protein sequence ID" value="CDN50029.1"/>
    <property type="molecule type" value="Genomic_DNA"/>
</dbReference>
<dbReference type="RefSeq" id="WP_038594277.1">
    <property type="nucleotide sequence ID" value="NZ_HG938353.1"/>
</dbReference>
<dbReference type="Gene3D" id="3.30.530.20">
    <property type="match status" value="1"/>
</dbReference>
<protein>
    <submittedName>
        <fullName evidence="1">Uncharacterized protein</fullName>
    </submittedName>
</protein>
<dbReference type="GeneID" id="24257149"/>
<gene>
    <name evidence="1" type="ORF">RG540_CH38730</name>
</gene>
<dbReference type="Proteomes" id="UP000028181">
    <property type="component" value="Chromosome I"/>
</dbReference>
<accession>A0A068SVZ1</accession>